<organism evidence="2 3">
    <name type="scientific">Mycena maculata</name>
    <dbReference type="NCBI Taxonomy" id="230809"/>
    <lineage>
        <taxon>Eukaryota</taxon>
        <taxon>Fungi</taxon>
        <taxon>Dikarya</taxon>
        <taxon>Basidiomycota</taxon>
        <taxon>Agaricomycotina</taxon>
        <taxon>Agaricomycetes</taxon>
        <taxon>Agaricomycetidae</taxon>
        <taxon>Agaricales</taxon>
        <taxon>Marasmiineae</taxon>
        <taxon>Mycenaceae</taxon>
        <taxon>Mycena</taxon>
    </lineage>
</organism>
<feature type="compositionally biased region" description="Polar residues" evidence="1">
    <location>
        <begin position="251"/>
        <end position="260"/>
    </location>
</feature>
<keyword evidence="3" id="KW-1185">Reference proteome</keyword>
<gene>
    <name evidence="2" type="ORF">DFH07DRAFT_997515</name>
</gene>
<evidence type="ECO:0000313" key="2">
    <source>
        <dbReference type="EMBL" id="KAJ7784003.1"/>
    </source>
</evidence>
<evidence type="ECO:0000313" key="3">
    <source>
        <dbReference type="Proteomes" id="UP001215280"/>
    </source>
</evidence>
<feature type="compositionally biased region" description="Polar residues" evidence="1">
    <location>
        <begin position="234"/>
        <end position="243"/>
    </location>
</feature>
<feature type="region of interest" description="Disordered" evidence="1">
    <location>
        <begin position="73"/>
        <end position="122"/>
    </location>
</feature>
<dbReference type="EMBL" id="JARJLG010000002">
    <property type="protein sequence ID" value="KAJ7784003.1"/>
    <property type="molecule type" value="Genomic_DNA"/>
</dbReference>
<dbReference type="Proteomes" id="UP001215280">
    <property type="component" value="Unassembled WGS sequence"/>
</dbReference>
<name>A0AAD7KFB4_9AGAR</name>
<comment type="caution">
    <text evidence="2">The sequence shown here is derived from an EMBL/GenBank/DDBJ whole genome shotgun (WGS) entry which is preliminary data.</text>
</comment>
<dbReference type="SUPFAM" id="SSF53098">
    <property type="entry name" value="Ribonuclease H-like"/>
    <property type="match status" value="1"/>
</dbReference>
<feature type="compositionally biased region" description="Basic and acidic residues" evidence="1">
    <location>
        <begin position="77"/>
        <end position="86"/>
    </location>
</feature>
<feature type="non-terminal residue" evidence="2">
    <location>
        <position position="722"/>
    </location>
</feature>
<accession>A0AAD7KFB4</accession>
<sequence>MAHCDGLNHTWAEIEKGNMMVPWPDPPLPADSPAAVILAHNELLPSLTPAAAVPATNPAKGCKIGGKQTTLTGATIKENKNKKDPSGAKPATKQHVDVSDPSLEDASESEDERTGGRKMDPLLIQISKPYRNSEGKKGARCLASAGCKTTWAWPRAKGRIFKHAMTCSHLAAIAGGELVKAVIRELAKKNPELLDSLNDQFGLSSTSKRSHDAVDPESSPPTEAPPLKRAKPSVSGQPSQKSTPIRAESEPSGSHQLQVSKYRTEGRKILEQKVNNALVEFFICCGVSPRIIGRDEFKHLVTTLSQGNYNLISRTTFEDSLVPTYAANVRIAVLGYLRKCRYLTISFDGGKLTRKKFISVHVTSVHRQSFCVDLDDVSRSGHLFTDFMQVIGHLRELLAFMSLSSYSQDWFDIARAEQGISRGLQSVGETRFASIYWSLDSVLNGIPAFVSIVRNPELGIDSQVLTKHFMDDEDVFKFRRDLTRLGAVLMPFAWAIQCLESKETTPADVYLYWLAVVAQLHDLITKDDNAGPKSRYATTVKELIRRIANFRFSQLIEDERSSNAYLTAFVLDPDNRGASILATPNPLAVQPVTISFRGGESAVKELPPLIQRIGLSLQKILQKEYGDEYRIGRTIEEAKTAMEEINPYIAHRTPTEALPALRTQLKNFLDSAAPFDRKKKPTESSREWWWALLNREDSDILAALAVKLFSANPISMPEERGM</sequence>
<protein>
    <submittedName>
        <fullName evidence="2">Uncharacterized protein</fullName>
    </submittedName>
</protein>
<proteinExistence type="predicted"/>
<evidence type="ECO:0000256" key="1">
    <source>
        <dbReference type="SAM" id="MobiDB-lite"/>
    </source>
</evidence>
<dbReference type="AlphaFoldDB" id="A0AAD7KFB4"/>
<reference evidence="2" key="1">
    <citation type="submission" date="2023-03" db="EMBL/GenBank/DDBJ databases">
        <title>Massive genome expansion in bonnet fungi (Mycena s.s.) driven by repeated elements and novel gene families across ecological guilds.</title>
        <authorList>
            <consortium name="Lawrence Berkeley National Laboratory"/>
            <person name="Harder C.B."/>
            <person name="Miyauchi S."/>
            <person name="Viragh M."/>
            <person name="Kuo A."/>
            <person name="Thoen E."/>
            <person name="Andreopoulos B."/>
            <person name="Lu D."/>
            <person name="Skrede I."/>
            <person name="Drula E."/>
            <person name="Henrissat B."/>
            <person name="Morin E."/>
            <person name="Kohler A."/>
            <person name="Barry K."/>
            <person name="LaButti K."/>
            <person name="Morin E."/>
            <person name="Salamov A."/>
            <person name="Lipzen A."/>
            <person name="Mereny Z."/>
            <person name="Hegedus B."/>
            <person name="Baldrian P."/>
            <person name="Stursova M."/>
            <person name="Weitz H."/>
            <person name="Taylor A."/>
            <person name="Grigoriev I.V."/>
            <person name="Nagy L.G."/>
            <person name="Martin F."/>
            <person name="Kauserud H."/>
        </authorList>
    </citation>
    <scope>NUCLEOTIDE SEQUENCE</scope>
    <source>
        <strain evidence="2">CBHHK188m</strain>
    </source>
</reference>
<dbReference type="InterPro" id="IPR012337">
    <property type="entry name" value="RNaseH-like_sf"/>
</dbReference>
<feature type="compositionally biased region" description="Acidic residues" evidence="1">
    <location>
        <begin position="102"/>
        <end position="111"/>
    </location>
</feature>
<feature type="region of interest" description="Disordered" evidence="1">
    <location>
        <begin position="204"/>
        <end position="260"/>
    </location>
</feature>